<evidence type="ECO:0000313" key="2">
    <source>
        <dbReference type="EMBL" id="EPR74669.1"/>
    </source>
</evidence>
<dbReference type="Proteomes" id="UP000014962">
    <property type="component" value="Unassembled WGS sequence"/>
</dbReference>
<dbReference type="STRING" id="641526.ADIWIN_0308"/>
<reference evidence="2 3" key="1">
    <citation type="journal article" date="2013" name="Genome Announc.">
        <title>Draft Genome Sequence of Winogradskyella psychrotolerans RS-3T, Isolated from the Marine Transect of Kongsfjorden, Ny-Alesund, Svalbard, Arctic Ocean.</title>
        <authorList>
            <person name="Kumar Pinnaka A."/>
            <person name="Ara S."/>
            <person name="Singh A."/>
            <person name="Shivaji S."/>
        </authorList>
    </citation>
    <scope>NUCLEOTIDE SEQUENCE [LARGE SCALE GENOMIC DNA]</scope>
    <source>
        <strain evidence="2 3">RS-3</strain>
    </source>
</reference>
<dbReference type="SUPFAM" id="SSF48452">
    <property type="entry name" value="TPR-like"/>
    <property type="match status" value="1"/>
</dbReference>
<feature type="chain" id="PRO_5004559216" evidence="1">
    <location>
        <begin position="20"/>
        <end position="137"/>
    </location>
</feature>
<feature type="signal peptide" evidence="1">
    <location>
        <begin position="1"/>
        <end position="19"/>
    </location>
</feature>
<name>S7X6J6_9FLAO</name>
<dbReference type="Gene3D" id="1.25.40.10">
    <property type="entry name" value="Tetratricopeptide repeat domain"/>
    <property type="match status" value="1"/>
</dbReference>
<keyword evidence="1" id="KW-0732">Signal</keyword>
<keyword evidence="3" id="KW-1185">Reference proteome</keyword>
<accession>S7X6J6</accession>
<proteinExistence type="predicted"/>
<sequence length="137" mass="15899">MLKKSILIIATLSYCFVYAQTPKQNFAKAEEFYKNANYKEAITLAESVKKSLGRLNPKIEALLFMAYHNNEEYLKAKIAFETLKRLVPDSLENSDAFILYKITSDQLDIQLTELETAFDEEQNKIPPSLFYRRTICQ</sequence>
<evidence type="ECO:0000313" key="3">
    <source>
        <dbReference type="Proteomes" id="UP000014962"/>
    </source>
</evidence>
<organism evidence="2 3">
    <name type="scientific">Winogradskyella psychrotolerans RS-3</name>
    <dbReference type="NCBI Taxonomy" id="641526"/>
    <lineage>
        <taxon>Bacteria</taxon>
        <taxon>Pseudomonadati</taxon>
        <taxon>Bacteroidota</taxon>
        <taxon>Flavobacteriia</taxon>
        <taxon>Flavobacteriales</taxon>
        <taxon>Flavobacteriaceae</taxon>
        <taxon>Winogradskyella</taxon>
    </lineage>
</organism>
<evidence type="ECO:0000256" key="1">
    <source>
        <dbReference type="SAM" id="SignalP"/>
    </source>
</evidence>
<comment type="caution">
    <text evidence="2">The sequence shown here is derived from an EMBL/GenBank/DDBJ whole genome shotgun (WGS) entry which is preliminary data.</text>
</comment>
<dbReference type="AlphaFoldDB" id="S7X6J6"/>
<gene>
    <name evidence="2" type="ORF">ADIWIN_0308</name>
</gene>
<protein>
    <submittedName>
        <fullName evidence="2">Uncharacterized protein</fullName>
    </submittedName>
</protein>
<dbReference type="InterPro" id="IPR011990">
    <property type="entry name" value="TPR-like_helical_dom_sf"/>
</dbReference>
<dbReference type="EMBL" id="ATMR01000015">
    <property type="protein sequence ID" value="EPR74669.1"/>
    <property type="molecule type" value="Genomic_DNA"/>
</dbReference>